<organism evidence="4 5">
    <name type="scientific">candidate division KSB3 bacterium</name>
    <dbReference type="NCBI Taxonomy" id="2044937"/>
    <lineage>
        <taxon>Bacteria</taxon>
        <taxon>candidate division KSB3</taxon>
    </lineage>
</organism>
<dbReference type="AlphaFoldDB" id="A0A9D5JX50"/>
<dbReference type="NCBIfam" id="NF041155">
    <property type="entry name" value="encap_f1"/>
    <property type="match status" value="1"/>
</dbReference>
<dbReference type="Pfam" id="PF04454">
    <property type="entry name" value="Linocin_M18"/>
    <property type="match status" value="1"/>
</dbReference>
<dbReference type="GO" id="GO:0140737">
    <property type="term" value="C:encapsulin nanocompartment"/>
    <property type="evidence" value="ECO:0007669"/>
    <property type="project" value="UniProtKB-SubCell"/>
</dbReference>
<dbReference type="Gene3D" id="3.30.2400.30">
    <property type="match status" value="1"/>
</dbReference>
<evidence type="ECO:0000256" key="2">
    <source>
        <dbReference type="ARBA" id="ARBA00033743"/>
    </source>
</evidence>
<dbReference type="InterPro" id="IPR007544">
    <property type="entry name" value="ENCAP"/>
</dbReference>
<comment type="similarity">
    <text evidence="2">Belongs to the encapsulin family. Family 1 subfamily.</text>
</comment>
<dbReference type="InterPro" id="IPR051429">
    <property type="entry name" value="Encapsulin_nc"/>
</dbReference>
<dbReference type="Gene3D" id="3.30.2320.10">
    <property type="entry name" value="hypothetical protein PF0899 domain"/>
    <property type="match status" value="1"/>
</dbReference>
<gene>
    <name evidence="4" type="ORF">GF339_14325</name>
</gene>
<dbReference type="PANTHER" id="PTHR37165">
    <property type="entry name" value="PEPTIDASE U56 FAMILY"/>
    <property type="match status" value="1"/>
</dbReference>
<name>A0A9D5JX50_9BACT</name>
<evidence type="ECO:0000313" key="5">
    <source>
        <dbReference type="Proteomes" id="UP000649604"/>
    </source>
</evidence>
<dbReference type="Proteomes" id="UP000649604">
    <property type="component" value="Unassembled WGS sequence"/>
</dbReference>
<reference evidence="4" key="1">
    <citation type="submission" date="2019-11" db="EMBL/GenBank/DDBJ databases">
        <title>Microbial mats filling the niche in hypersaline microbial mats.</title>
        <authorList>
            <person name="Wong H.L."/>
            <person name="Macleod F.I."/>
            <person name="White R.A. III"/>
            <person name="Burns B.P."/>
        </authorList>
    </citation>
    <scope>NUCLEOTIDE SEQUENCE</scope>
    <source>
        <strain evidence="4">Rbin_158</strain>
    </source>
</reference>
<comment type="caution">
    <text evidence="4">The sequence shown here is derived from an EMBL/GenBank/DDBJ whole genome shotgun (WGS) entry which is preliminary data.</text>
</comment>
<evidence type="ECO:0000313" key="4">
    <source>
        <dbReference type="EMBL" id="MBD3325759.1"/>
    </source>
</evidence>
<dbReference type="PANTHER" id="PTHR37165:SF1">
    <property type="entry name" value="TYPE 1 ENCAPSULIN SHELL PROTEIN"/>
    <property type="match status" value="1"/>
</dbReference>
<keyword evidence="3" id="KW-1284">Encapsulin nanocompartment</keyword>
<evidence type="ECO:0000256" key="3">
    <source>
        <dbReference type="ARBA" id="ARBA00033787"/>
    </source>
</evidence>
<comment type="subcellular location">
    <subcellularLocation>
        <location evidence="1">Encapsulin nanocompartment</location>
    </subcellularLocation>
</comment>
<proteinExistence type="inferred from homology"/>
<evidence type="ECO:0000256" key="1">
    <source>
        <dbReference type="ARBA" id="ARBA00033738"/>
    </source>
</evidence>
<dbReference type="PIRSF" id="PIRSF019254">
    <property type="entry name" value="CFP29"/>
    <property type="match status" value="1"/>
</dbReference>
<sequence>MDLLKRALAPITEEAWTQIDEQAKDTLVNTLTARKVVDVIGPKGWDYNAVGYGRLIFPDKQEKDEVHYGLYEVQPLLEARVPFTLDLWELDNATRGAQDVDLDPVIAAARKIALFEERAIYHGLPKAVIHGLVESSGHEPIRLTQQPEEFFKGISRGVTNLHLAGMGEACALVINPDLWNEAASAVQGYPLQRRVEELINGNVIWSPTLEGALLVATRGGDFELVIGQDLTVGYESHTSQDVTLFLTESFTFRVLEPKAIIHCPR</sequence>
<protein>
    <submittedName>
        <fullName evidence="4">Bacteriocin</fullName>
    </submittedName>
</protein>
<accession>A0A9D5JX50</accession>
<dbReference type="EMBL" id="WJJP01000465">
    <property type="protein sequence ID" value="MBD3325759.1"/>
    <property type="molecule type" value="Genomic_DNA"/>
</dbReference>